<dbReference type="GO" id="GO:0051536">
    <property type="term" value="F:iron-sulfur cluster binding"/>
    <property type="evidence" value="ECO:0007669"/>
    <property type="project" value="InterPro"/>
</dbReference>
<feature type="domain" description="Radical SAM core" evidence="1">
    <location>
        <begin position="266"/>
        <end position="502"/>
    </location>
</feature>
<dbReference type="Gene3D" id="3.80.30.20">
    <property type="entry name" value="tm_1862 like domain"/>
    <property type="match status" value="1"/>
</dbReference>
<accession>A0A375I0G8</accession>
<dbReference type="PANTHER" id="PTHR42731">
    <property type="entry name" value="SLL1084 PROTEIN"/>
    <property type="match status" value="1"/>
</dbReference>
<dbReference type="AlphaFoldDB" id="A0A375I0G8"/>
<dbReference type="EMBL" id="OMOH01000002">
    <property type="protein sequence ID" value="SPF67567.1"/>
    <property type="molecule type" value="Genomic_DNA"/>
</dbReference>
<dbReference type="PANTHER" id="PTHR42731:SF1">
    <property type="entry name" value="RADICAL SAM DOMAIN PROTEIN"/>
    <property type="match status" value="1"/>
</dbReference>
<dbReference type="InterPro" id="IPR007197">
    <property type="entry name" value="rSAM"/>
</dbReference>
<dbReference type="SUPFAM" id="SSF102114">
    <property type="entry name" value="Radical SAM enzymes"/>
    <property type="match status" value="1"/>
</dbReference>
<dbReference type="InterPro" id="IPR045784">
    <property type="entry name" value="Radical_SAM_N2"/>
</dbReference>
<evidence type="ECO:0000259" key="1">
    <source>
        <dbReference type="PROSITE" id="PS51918"/>
    </source>
</evidence>
<dbReference type="GO" id="GO:0003824">
    <property type="term" value="F:catalytic activity"/>
    <property type="evidence" value="ECO:0007669"/>
    <property type="project" value="InterPro"/>
</dbReference>
<dbReference type="Pfam" id="PF19864">
    <property type="entry name" value="Radical_SAM_N2"/>
    <property type="match status" value="1"/>
</dbReference>
<protein>
    <recommendedName>
        <fullName evidence="1">Radical SAM core domain-containing protein</fullName>
    </recommendedName>
</protein>
<dbReference type="SMART" id="SM00729">
    <property type="entry name" value="Elp3"/>
    <property type="match status" value="1"/>
</dbReference>
<dbReference type="CDD" id="cd01335">
    <property type="entry name" value="Radical_SAM"/>
    <property type="match status" value="1"/>
</dbReference>
<evidence type="ECO:0000313" key="3">
    <source>
        <dbReference type="Proteomes" id="UP000265962"/>
    </source>
</evidence>
<keyword evidence="3" id="KW-1185">Reference proteome</keyword>
<name>A0A375I0G8_9ACTN</name>
<dbReference type="Pfam" id="PF04055">
    <property type="entry name" value="Radical_SAM"/>
    <property type="match status" value="1"/>
</dbReference>
<gene>
    <name evidence="2" type="ORF">PROPJV5_0522</name>
</gene>
<dbReference type="NCBIfam" id="TIGR03960">
    <property type="entry name" value="rSAM_fuse_unch"/>
    <property type="match status" value="1"/>
</dbReference>
<proteinExistence type="predicted"/>
<evidence type="ECO:0000313" key="2">
    <source>
        <dbReference type="EMBL" id="SPF67567.1"/>
    </source>
</evidence>
<dbReference type="InterPro" id="IPR023404">
    <property type="entry name" value="rSAM_horseshoe"/>
</dbReference>
<organism evidence="2 3">
    <name type="scientific">Propionibacterium ruminifibrarum</name>
    <dbReference type="NCBI Taxonomy" id="1962131"/>
    <lineage>
        <taxon>Bacteria</taxon>
        <taxon>Bacillati</taxon>
        <taxon>Actinomycetota</taxon>
        <taxon>Actinomycetes</taxon>
        <taxon>Propionibacteriales</taxon>
        <taxon>Propionibacteriaceae</taxon>
        <taxon>Propionibacterium</taxon>
    </lineage>
</organism>
<sequence>MTEQLRPAPAGLLDELSPLLARVSTPVQYVGGEINAQTRAWEDAQVHWVLMYPDTYGVGQPNQGLAILYEVINELGWASAERSFSVWPDLEELMRAHGLPQFTLESHRPVRAYDVLGISLSTELGYTNLLNALDLAGIPIHSAERTMDDPIVLIGGHCAFNPEPIADFVDVVVLGDGEEAVIELSRIVREWRLAGCPGGRDQVLETLAATGMFYVPRFYAVEYGPDGAIARISPTRRGVPTTVGRWVLTDLDEWPYPKAPIVPLAETIHERYSAEIFRGCTRGCRFCQAGMITRPVRERSLATIGAMVDAGLRATGLEEVGLLSLSSADHTEINEITHQLADRYEGGNVSLSIPSTRVDAFNVDLARELSRGGRRSGLTIAPEAGSERMRAVINKNVSEDDLMSTVTAAFSQGWRSVKMYFMCGLPTETDEDMLAIARLAHRVVETGREITGRRDISCTISIGGFVPKAHTPFQWAEQADPELIDHRIGVLREAVRADKGFSRAITIRWSDGEPGQVEGLLARGDRRVGRVIEAVWLDGGRFDGWREHFDYQRWVDCAIIELEPLGVDMAWYTTRPRAEHEVLPWDHLDSGLDRTWLWQEYLAGCAAQQIADCRWDDCKDCGVCPRFGVDIEMGPSGTTLLPLAPLPPRRKKTGASAA</sequence>
<dbReference type="OrthoDB" id="9806827at2"/>
<dbReference type="InterPro" id="IPR058240">
    <property type="entry name" value="rSAM_sf"/>
</dbReference>
<dbReference type="RefSeq" id="WP_119714781.1">
    <property type="nucleotide sequence ID" value="NZ_OMOH01000002.1"/>
</dbReference>
<dbReference type="InterPro" id="IPR006638">
    <property type="entry name" value="Elp3/MiaA/NifB-like_rSAM"/>
</dbReference>
<dbReference type="InterPro" id="IPR023862">
    <property type="entry name" value="CHP03960_rSAM"/>
</dbReference>
<dbReference type="SFLD" id="SFLDS00029">
    <property type="entry name" value="Radical_SAM"/>
    <property type="match status" value="1"/>
</dbReference>
<dbReference type="Proteomes" id="UP000265962">
    <property type="component" value="Unassembled WGS sequence"/>
</dbReference>
<reference evidence="3" key="1">
    <citation type="submission" date="2018-02" db="EMBL/GenBank/DDBJ databases">
        <authorList>
            <person name="Hornung B."/>
        </authorList>
    </citation>
    <scope>NUCLEOTIDE SEQUENCE [LARGE SCALE GENOMIC DNA]</scope>
</reference>
<dbReference type="PROSITE" id="PS51918">
    <property type="entry name" value="RADICAL_SAM"/>
    <property type="match status" value="1"/>
</dbReference>
<dbReference type="SFLD" id="SFLDG01082">
    <property type="entry name" value="B12-binding_domain_containing"/>
    <property type="match status" value="1"/>
</dbReference>